<comment type="caution">
    <text evidence="1">The sequence shown here is derived from an EMBL/GenBank/DDBJ whole genome shotgun (WGS) entry which is preliminary data.</text>
</comment>
<dbReference type="PATRIC" id="fig|1114964.3.peg.3100"/>
<keyword evidence="2" id="KW-1185">Reference proteome</keyword>
<name>T0GEC7_9SPHN</name>
<organism evidence="1 2">
    <name type="scientific">Sphingobium baderi LL03</name>
    <dbReference type="NCBI Taxonomy" id="1114964"/>
    <lineage>
        <taxon>Bacteria</taxon>
        <taxon>Pseudomonadati</taxon>
        <taxon>Pseudomonadota</taxon>
        <taxon>Alphaproteobacteria</taxon>
        <taxon>Sphingomonadales</taxon>
        <taxon>Sphingomonadaceae</taxon>
        <taxon>Sphingobium</taxon>
    </lineage>
</organism>
<dbReference type="AlphaFoldDB" id="T0GEC7"/>
<dbReference type="EMBL" id="ATIB01000079">
    <property type="protein sequence ID" value="EQA99031.1"/>
    <property type="molecule type" value="Genomic_DNA"/>
</dbReference>
<accession>T0GEC7</accession>
<evidence type="ECO:0000313" key="2">
    <source>
        <dbReference type="Proteomes" id="UP000015524"/>
    </source>
</evidence>
<dbReference type="Proteomes" id="UP000015524">
    <property type="component" value="Unassembled WGS sequence"/>
</dbReference>
<sequence length="37" mass="4336">MKTHAHDWMGRIGRPARRVLERMAHPAGLLQPNRYPD</sequence>
<protein>
    <submittedName>
        <fullName evidence="1">Uncharacterized protein</fullName>
    </submittedName>
</protein>
<proteinExistence type="predicted"/>
<evidence type="ECO:0000313" key="1">
    <source>
        <dbReference type="EMBL" id="EQA99031.1"/>
    </source>
</evidence>
<gene>
    <name evidence="1" type="ORF">L485_15875</name>
</gene>
<reference evidence="1 2" key="1">
    <citation type="journal article" date="2013" name="Genome Announc.">
        <title>Draft Genome Sequence of a Hexachlorocyclohexane-Degrading Bacterium, Sphingobium baderi Strain LL03T.</title>
        <authorList>
            <person name="Kaur J."/>
            <person name="Verma H."/>
            <person name="Tripathi C."/>
            <person name="Khurana J.P."/>
            <person name="Lal R."/>
        </authorList>
    </citation>
    <scope>NUCLEOTIDE SEQUENCE [LARGE SCALE GENOMIC DNA]</scope>
    <source>
        <strain evidence="1 2">LL03</strain>
    </source>
</reference>